<evidence type="ECO:0000256" key="3">
    <source>
        <dbReference type="ARBA" id="ARBA00022777"/>
    </source>
</evidence>
<gene>
    <name evidence="8" type="primary">pknD_5</name>
    <name evidence="8" type="ORF">Pla52n_19700</name>
</gene>
<dbReference type="Gene3D" id="3.30.200.20">
    <property type="entry name" value="Phosphorylase Kinase, domain 1"/>
    <property type="match status" value="1"/>
</dbReference>
<reference evidence="8 9" key="1">
    <citation type="submission" date="2019-02" db="EMBL/GenBank/DDBJ databases">
        <title>Deep-cultivation of Planctomycetes and their phenomic and genomic characterization uncovers novel biology.</title>
        <authorList>
            <person name="Wiegand S."/>
            <person name="Jogler M."/>
            <person name="Boedeker C."/>
            <person name="Pinto D."/>
            <person name="Vollmers J."/>
            <person name="Rivas-Marin E."/>
            <person name="Kohn T."/>
            <person name="Peeters S.H."/>
            <person name="Heuer A."/>
            <person name="Rast P."/>
            <person name="Oberbeckmann S."/>
            <person name="Bunk B."/>
            <person name="Jeske O."/>
            <person name="Meyerdierks A."/>
            <person name="Storesund J.E."/>
            <person name="Kallscheuer N."/>
            <person name="Luecker S."/>
            <person name="Lage O.M."/>
            <person name="Pohl T."/>
            <person name="Merkel B.J."/>
            <person name="Hornburger P."/>
            <person name="Mueller R.-W."/>
            <person name="Bruemmer F."/>
            <person name="Labrenz M."/>
            <person name="Spormann A.M."/>
            <person name="Op Den Camp H."/>
            <person name="Overmann J."/>
            <person name="Amann R."/>
            <person name="Jetten M.S.M."/>
            <person name="Mascher T."/>
            <person name="Medema M.H."/>
            <person name="Devos D.P."/>
            <person name="Kaster A.-K."/>
            <person name="Ovreas L."/>
            <person name="Rohde M."/>
            <person name="Galperin M.Y."/>
            <person name="Jogler C."/>
        </authorList>
    </citation>
    <scope>NUCLEOTIDE SEQUENCE [LARGE SCALE GENOMIC DNA]</scope>
    <source>
        <strain evidence="8 9">Pla52n</strain>
    </source>
</reference>
<feature type="transmembrane region" description="Helical" evidence="6">
    <location>
        <begin position="510"/>
        <end position="532"/>
    </location>
</feature>
<keyword evidence="6" id="KW-0472">Membrane</keyword>
<keyword evidence="2" id="KW-0547">Nucleotide-binding</keyword>
<accession>A0A5C6B4L8</accession>
<dbReference type="PANTHER" id="PTHR43289:SF6">
    <property type="entry name" value="SERINE_THREONINE-PROTEIN KINASE NEKL-3"/>
    <property type="match status" value="1"/>
</dbReference>
<dbReference type="EC" id="2.7.11.1" evidence="8"/>
<dbReference type="GO" id="GO:0005524">
    <property type="term" value="F:ATP binding"/>
    <property type="evidence" value="ECO:0007669"/>
    <property type="project" value="UniProtKB-KW"/>
</dbReference>
<dbReference type="PANTHER" id="PTHR43289">
    <property type="entry name" value="MITOGEN-ACTIVATED PROTEIN KINASE KINASE KINASE 20-RELATED"/>
    <property type="match status" value="1"/>
</dbReference>
<feature type="region of interest" description="Disordered" evidence="5">
    <location>
        <begin position="1"/>
        <end position="39"/>
    </location>
</feature>
<feature type="compositionally biased region" description="Polar residues" evidence="5">
    <location>
        <begin position="27"/>
        <end position="39"/>
    </location>
</feature>
<dbReference type="Gene3D" id="1.10.510.10">
    <property type="entry name" value="Transferase(Phosphotransferase) domain 1"/>
    <property type="match status" value="1"/>
</dbReference>
<evidence type="ECO:0000256" key="2">
    <source>
        <dbReference type="ARBA" id="ARBA00022741"/>
    </source>
</evidence>
<dbReference type="PROSITE" id="PS00108">
    <property type="entry name" value="PROTEIN_KINASE_ST"/>
    <property type="match status" value="1"/>
</dbReference>
<dbReference type="InterPro" id="IPR011990">
    <property type="entry name" value="TPR-like_helical_dom_sf"/>
</dbReference>
<dbReference type="SUPFAM" id="SSF56112">
    <property type="entry name" value="Protein kinase-like (PK-like)"/>
    <property type="match status" value="1"/>
</dbReference>
<dbReference type="GO" id="GO:0004674">
    <property type="term" value="F:protein serine/threonine kinase activity"/>
    <property type="evidence" value="ECO:0007669"/>
    <property type="project" value="UniProtKB-EC"/>
</dbReference>
<dbReference type="InterPro" id="IPR000719">
    <property type="entry name" value="Prot_kinase_dom"/>
</dbReference>
<evidence type="ECO:0000256" key="1">
    <source>
        <dbReference type="ARBA" id="ARBA00022679"/>
    </source>
</evidence>
<sequence>MIRTNSKLSSQCDRFSQHGGCSGTDKLVTTRNHGISGRNSSTEWIKHLDFIPIRRLLQPRPMPTSDPNSNGDSLPVSAENQDESDLTSCQGALGVPDATSNSTSSQKSSRQNSSLGSSGRRKIKRTSKVIPKVVSPAPMPPPKPLMRQELCDASYLGLVANAASKHRSSKHPADDPDSQTQATSDALISARYKRIGELGRGGWGVVDRAMDRQLGREVAVKRIVASSSLSEEDQARFLHEARVTSQLQHPGVVPVHELGEADGEVFYVMKLLEGDNLKHHIRSVHPEPGSQSHLKTQSQLVDAIGPLLERFISVCQAVAYAHENDVIHRDLKPTNVMVGAFGETIVVDWGLARQANEEIDDATLTGSSSRGSGISESDGTVVGTPAYMAPEQARGEISAVGCHSDIYSLGVMLYEIIAGRHPYAGMPIAAVLPEVIAARCRPLAKSQPRTPRPLLRIVETAMASAPADRYATASDLADDVRRFLTGDKVSVYQETTLDQISRWSRHHRGIAVTIAAAVCMLLIVSVAFGIVVRRAHKSEQIARREAEAAHRQALLRLVDARDAADTWLIDLSGSLEFHPAMTPIRQQLFQQAIMQYQKLIDAPIALANDTVDPETQQHLLLERLKCHLRLGDLFRLVGDQHQAAEQYAKAASGFKRPTSDRMKISNVLLTSIVDRPESEPGMEDRFRLERINSQMGQWLVGDEIPKEDVLTADRKWLRQWIPDSKSDGVFRITELRNEFVASVISAAVRLEIVIARQDSPEAPPAMLDGAVGLARELVRLRGKPSDHALSQTVQTQRARQWEDRGEVTAAYECWSTLITDLQTLIENRGERVDWLESLGEAQMRRAGLCGQLGRSEAAVDGYRRAIEDLNRAWSLSDYDDFYRTNLATAKTNLGLLVGSDADGVDEATELLNQSISTYQELLRQETTPDVLRRLAQSHVALARVLTGRPDSDANAEARQHLDSAMLAYQLLADHGLLTSEDSRQWSEVRTMMGLR</sequence>
<keyword evidence="9" id="KW-1185">Reference proteome</keyword>
<keyword evidence="6" id="KW-1133">Transmembrane helix</keyword>
<feature type="domain" description="Protein kinase" evidence="7">
    <location>
        <begin position="192"/>
        <end position="484"/>
    </location>
</feature>
<dbReference type="SMART" id="SM00220">
    <property type="entry name" value="S_TKc"/>
    <property type="match status" value="1"/>
</dbReference>
<protein>
    <submittedName>
        <fullName evidence="8">Serine/threonine-protein kinase PknD</fullName>
        <ecNumber evidence="8">2.7.11.1</ecNumber>
    </submittedName>
</protein>
<dbReference type="CDD" id="cd14014">
    <property type="entry name" value="STKc_PknB_like"/>
    <property type="match status" value="1"/>
</dbReference>
<proteinExistence type="predicted"/>
<dbReference type="PROSITE" id="PS50011">
    <property type="entry name" value="PROTEIN_KINASE_DOM"/>
    <property type="match status" value="1"/>
</dbReference>
<evidence type="ECO:0000256" key="4">
    <source>
        <dbReference type="ARBA" id="ARBA00022840"/>
    </source>
</evidence>
<dbReference type="Pfam" id="PF00069">
    <property type="entry name" value="Pkinase"/>
    <property type="match status" value="1"/>
</dbReference>
<name>A0A5C6B4L8_9BACT</name>
<keyword evidence="6" id="KW-0812">Transmembrane</keyword>
<feature type="region of interest" description="Disordered" evidence="5">
    <location>
        <begin position="163"/>
        <end position="183"/>
    </location>
</feature>
<feature type="compositionally biased region" description="Low complexity" evidence="5">
    <location>
        <begin position="99"/>
        <end position="118"/>
    </location>
</feature>
<feature type="region of interest" description="Disordered" evidence="5">
    <location>
        <begin position="56"/>
        <end position="143"/>
    </location>
</feature>
<dbReference type="SUPFAM" id="SSF48452">
    <property type="entry name" value="TPR-like"/>
    <property type="match status" value="1"/>
</dbReference>
<dbReference type="AlphaFoldDB" id="A0A5C6B4L8"/>
<dbReference type="Gene3D" id="1.25.40.10">
    <property type="entry name" value="Tetratricopeptide repeat domain"/>
    <property type="match status" value="1"/>
</dbReference>
<feature type="compositionally biased region" description="Polar residues" evidence="5">
    <location>
        <begin position="1"/>
        <end position="14"/>
    </location>
</feature>
<organism evidence="8 9">
    <name type="scientific">Stieleria varia</name>
    <dbReference type="NCBI Taxonomy" id="2528005"/>
    <lineage>
        <taxon>Bacteria</taxon>
        <taxon>Pseudomonadati</taxon>
        <taxon>Planctomycetota</taxon>
        <taxon>Planctomycetia</taxon>
        <taxon>Pirellulales</taxon>
        <taxon>Pirellulaceae</taxon>
        <taxon>Stieleria</taxon>
    </lineage>
</organism>
<evidence type="ECO:0000259" key="7">
    <source>
        <dbReference type="PROSITE" id="PS50011"/>
    </source>
</evidence>
<dbReference type="InterPro" id="IPR011009">
    <property type="entry name" value="Kinase-like_dom_sf"/>
</dbReference>
<evidence type="ECO:0000256" key="6">
    <source>
        <dbReference type="SAM" id="Phobius"/>
    </source>
</evidence>
<dbReference type="EMBL" id="SJPN01000002">
    <property type="protein sequence ID" value="TWU06249.1"/>
    <property type="molecule type" value="Genomic_DNA"/>
</dbReference>
<keyword evidence="3 8" id="KW-0418">Kinase</keyword>
<comment type="caution">
    <text evidence="8">The sequence shown here is derived from an EMBL/GenBank/DDBJ whole genome shotgun (WGS) entry which is preliminary data.</text>
</comment>
<keyword evidence="1 8" id="KW-0808">Transferase</keyword>
<dbReference type="InterPro" id="IPR008271">
    <property type="entry name" value="Ser/Thr_kinase_AS"/>
</dbReference>
<dbReference type="OrthoDB" id="292616at2"/>
<evidence type="ECO:0000313" key="8">
    <source>
        <dbReference type="EMBL" id="TWU06249.1"/>
    </source>
</evidence>
<dbReference type="Proteomes" id="UP000320176">
    <property type="component" value="Unassembled WGS sequence"/>
</dbReference>
<keyword evidence="4" id="KW-0067">ATP-binding</keyword>
<evidence type="ECO:0000256" key="5">
    <source>
        <dbReference type="SAM" id="MobiDB-lite"/>
    </source>
</evidence>
<dbReference type="RefSeq" id="WP_146519354.1">
    <property type="nucleotide sequence ID" value="NZ_CP151726.1"/>
</dbReference>
<evidence type="ECO:0000313" key="9">
    <source>
        <dbReference type="Proteomes" id="UP000320176"/>
    </source>
</evidence>